<feature type="transmembrane region" description="Helical" evidence="1">
    <location>
        <begin position="95"/>
        <end position="117"/>
    </location>
</feature>
<evidence type="ECO:0000313" key="3">
    <source>
        <dbReference type="Proteomes" id="UP000054636"/>
    </source>
</evidence>
<comment type="caution">
    <text evidence="2">The sequence shown here is derived from an EMBL/GenBank/DDBJ whole genome shotgun (WGS) entry which is preliminary data.</text>
</comment>
<organism evidence="2 3">
    <name type="scientific">Phytophthora nicotianae</name>
    <name type="common">Potato buckeye rot agent</name>
    <name type="synonym">Phytophthora parasitica</name>
    <dbReference type="NCBI Taxonomy" id="4792"/>
    <lineage>
        <taxon>Eukaryota</taxon>
        <taxon>Sar</taxon>
        <taxon>Stramenopiles</taxon>
        <taxon>Oomycota</taxon>
        <taxon>Peronosporomycetes</taxon>
        <taxon>Peronosporales</taxon>
        <taxon>Peronosporaceae</taxon>
        <taxon>Phytophthora</taxon>
    </lineage>
</organism>
<dbReference type="AlphaFoldDB" id="A0A0W8DMD7"/>
<dbReference type="EMBL" id="LNFP01000118">
    <property type="protein sequence ID" value="KUF97340.1"/>
    <property type="molecule type" value="Genomic_DNA"/>
</dbReference>
<dbReference type="Proteomes" id="UP000054636">
    <property type="component" value="Unassembled WGS sequence"/>
</dbReference>
<keyword evidence="1" id="KW-1133">Transmembrane helix</keyword>
<sequence length="424" mass="47616">MVAKKDLPLLQHGGYAATSPTASSVSSSYSRVASEELIVPAPDSVNSVYYGVDAFSPTLVDFYTVDQKRIVWSSRAHRKMMTTLYRAWHGRTWKVYSLSFWASLCGIVAFTLFITGATGEAVAHSARSSKAASGPEVHTSVDLPLLLASIFFLAYHAVTYLEVINCCHNLEIWLEEYFHGTEPVLERQYVGFFPSRIDFWTAILGMLGSMLYVFARAYVWTRADSENFGVVDVKRDDFSLIIGYWVPFFAGSFLLLLSAYLAHVEVVHQWFSCRLTTLETWVTGLNMMAMVGFFLSSTLQFMDPFTVLFSFQACVVPFASGCLLGLASSVLSLVELENIHKRHKHPSTVSTSRLRATGLQATDLSSSKYKYYAWPSLALTNTEYRQGDRIIYALRLHCVAILLPNRKSILRLSLECNKLKQRAP</sequence>
<feature type="transmembrane region" description="Helical" evidence="1">
    <location>
        <begin position="197"/>
        <end position="218"/>
    </location>
</feature>
<feature type="transmembrane region" description="Helical" evidence="1">
    <location>
        <begin position="281"/>
        <end position="302"/>
    </location>
</feature>
<keyword evidence="1" id="KW-0472">Membrane</keyword>
<protein>
    <submittedName>
        <fullName evidence="2">Serine/threonine-protein phosphatase 2A catalytic subunit B</fullName>
    </submittedName>
</protein>
<gene>
    <name evidence="2" type="ORF">AM588_10011685</name>
</gene>
<feature type="transmembrane region" description="Helical" evidence="1">
    <location>
        <begin position="308"/>
        <end position="334"/>
    </location>
</feature>
<feature type="transmembrane region" description="Helical" evidence="1">
    <location>
        <begin position="238"/>
        <end position="261"/>
    </location>
</feature>
<accession>A0A0W8DMD7</accession>
<name>A0A0W8DMD7_PHYNI</name>
<reference evidence="2 3" key="1">
    <citation type="submission" date="2015-11" db="EMBL/GenBank/DDBJ databases">
        <title>Genomes and virulence difference between two physiological races of Phytophthora nicotianae.</title>
        <authorList>
            <person name="Liu H."/>
            <person name="Ma X."/>
            <person name="Yu H."/>
            <person name="Fang D."/>
            <person name="Li Y."/>
            <person name="Wang X."/>
            <person name="Wang W."/>
            <person name="Dong Y."/>
            <person name="Xiao B."/>
        </authorList>
    </citation>
    <scope>NUCLEOTIDE SEQUENCE [LARGE SCALE GENOMIC DNA]</scope>
    <source>
        <strain evidence="3">race 1</strain>
    </source>
</reference>
<keyword evidence="1" id="KW-0812">Transmembrane</keyword>
<evidence type="ECO:0000256" key="1">
    <source>
        <dbReference type="SAM" id="Phobius"/>
    </source>
</evidence>
<feature type="transmembrane region" description="Helical" evidence="1">
    <location>
        <begin position="137"/>
        <end position="155"/>
    </location>
</feature>
<proteinExistence type="predicted"/>
<evidence type="ECO:0000313" key="2">
    <source>
        <dbReference type="EMBL" id="KUF97340.1"/>
    </source>
</evidence>